<protein>
    <recommendedName>
        <fullName evidence="3">Isochorismatase-like domain-containing protein</fullName>
    </recommendedName>
</protein>
<dbReference type="GO" id="GO:0016787">
    <property type="term" value="F:hydrolase activity"/>
    <property type="evidence" value="ECO:0007669"/>
    <property type="project" value="UniProtKB-KW"/>
</dbReference>
<dbReference type="EMBL" id="JXKQ01000003">
    <property type="protein sequence ID" value="OJG46112.1"/>
    <property type="molecule type" value="Genomic_DNA"/>
</dbReference>
<dbReference type="InterPro" id="IPR000868">
    <property type="entry name" value="Isochorismatase-like_dom"/>
</dbReference>
<evidence type="ECO:0000313" key="5">
    <source>
        <dbReference type="Proteomes" id="UP000182077"/>
    </source>
</evidence>
<dbReference type="PANTHER" id="PTHR43540">
    <property type="entry name" value="PEROXYUREIDOACRYLATE/UREIDOACRYLATE AMIDOHYDROLASE-RELATED"/>
    <property type="match status" value="1"/>
</dbReference>
<proteinExistence type="inferred from homology"/>
<evidence type="ECO:0000259" key="3">
    <source>
        <dbReference type="Pfam" id="PF00857"/>
    </source>
</evidence>
<dbReference type="Gene3D" id="3.40.50.850">
    <property type="entry name" value="Isochorismatase-like"/>
    <property type="match status" value="1"/>
</dbReference>
<evidence type="ECO:0000313" key="4">
    <source>
        <dbReference type="EMBL" id="OJG46112.1"/>
    </source>
</evidence>
<dbReference type="STRING" id="249189.RV04_GL001278"/>
<sequence>MTQTKLNQIIKNNQRLVDSFQQKGLPFFIVTVAPPFFSKNLKKKFTKSLLSFSKEAFQITKEGPSAFKNTNLESLLKMNGIHSLVITGISTDNGVLKTEKTAKKLGFQTVILSDATGAKNKNTQLKALSNFENVQKTNDYLNELLDCKKCK</sequence>
<dbReference type="AlphaFoldDB" id="A0A1L8TPR4"/>
<organism evidence="4 5">
    <name type="scientific">Enterococcus hermanniensis</name>
    <dbReference type="NCBI Taxonomy" id="249189"/>
    <lineage>
        <taxon>Bacteria</taxon>
        <taxon>Bacillati</taxon>
        <taxon>Bacillota</taxon>
        <taxon>Bacilli</taxon>
        <taxon>Lactobacillales</taxon>
        <taxon>Enterococcaceae</taxon>
        <taxon>Enterococcus</taxon>
    </lineage>
</organism>
<dbReference type="Pfam" id="PF00857">
    <property type="entry name" value="Isochorismatase"/>
    <property type="match status" value="1"/>
</dbReference>
<gene>
    <name evidence="4" type="ORF">RV04_GL001278</name>
</gene>
<name>A0A1L8TPR4_9ENTE</name>
<reference evidence="4 5" key="1">
    <citation type="submission" date="2014-12" db="EMBL/GenBank/DDBJ databases">
        <title>Draft genome sequences of 29 type strains of Enterococci.</title>
        <authorList>
            <person name="Zhong Z."/>
            <person name="Sun Z."/>
            <person name="Liu W."/>
            <person name="Zhang W."/>
            <person name="Zhang H."/>
        </authorList>
    </citation>
    <scope>NUCLEOTIDE SEQUENCE [LARGE SCALE GENOMIC DNA]</scope>
    <source>
        <strain evidence="4 5">DSM 17122</strain>
    </source>
</reference>
<dbReference type="InterPro" id="IPR036380">
    <property type="entry name" value="Isochorismatase-like_sf"/>
</dbReference>
<evidence type="ECO:0000256" key="1">
    <source>
        <dbReference type="ARBA" id="ARBA00006336"/>
    </source>
</evidence>
<dbReference type="SUPFAM" id="SSF52499">
    <property type="entry name" value="Isochorismatase-like hydrolases"/>
    <property type="match status" value="1"/>
</dbReference>
<feature type="domain" description="Isochorismatase-like" evidence="3">
    <location>
        <begin position="5"/>
        <end position="132"/>
    </location>
</feature>
<comment type="similarity">
    <text evidence="1">Belongs to the isochorismatase family.</text>
</comment>
<accession>A0A1L8TPR4</accession>
<dbReference type="PANTHER" id="PTHR43540:SF6">
    <property type="entry name" value="ISOCHORISMATASE-LIKE DOMAIN-CONTAINING PROTEIN"/>
    <property type="match status" value="1"/>
</dbReference>
<dbReference type="Proteomes" id="UP000182077">
    <property type="component" value="Unassembled WGS sequence"/>
</dbReference>
<dbReference type="CDD" id="cd00431">
    <property type="entry name" value="cysteine_hydrolases"/>
    <property type="match status" value="1"/>
</dbReference>
<keyword evidence="5" id="KW-1185">Reference proteome</keyword>
<evidence type="ECO:0000256" key="2">
    <source>
        <dbReference type="ARBA" id="ARBA00022801"/>
    </source>
</evidence>
<comment type="caution">
    <text evidence="4">The sequence shown here is derived from an EMBL/GenBank/DDBJ whole genome shotgun (WGS) entry which is preliminary data.</text>
</comment>
<dbReference type="InterPro" id="IPR050272">
    <property type="entry name" value="Isochorismatase-like_hydrls"/>
</dbReference>
<keyword evidence="2" id="KW-0378">Hydrolase</keyword>